<proteinExistence type="predicted"/>
<name>A0ABV9SLY5_9ACTN</name>
<keyword evidence="1" id="KW-1133">Transmembrane helix</keyword>
<feature type="transmembrane region" description="Helical" evidence="1">
    <location>
        <begin position="154"/>
        <end position="175"/>
    </location>
</feature>
<keyword evidence="1" id="KW-0812">Transmembrane</keyword>
<keyword evidence="1" id="KW-0472">Membrane</keyword>
<accession>A0ABV9SLY5</accession>
<organism evidence="2 3">
    <name type="scientific">Streptomonospora arabica</name>
    <dbReference type="NCBI Taxonomy" id="412417"/>
    <lineage>
        <taxon>Bacteria</taxon>
        <taxon>Bacillati</taxon>
        <taxon>Actinomycetota</taxon>
        <taxon>Actinomycetes</taxon>
        <taxon>Streptosporangiales</taxon>
        <taxon>Nocardiopsidaceae</taxon>
        <taxon>Streptomonospora</taxon>
    </lineage>
</organism>
<keyword evidence="3" id="KW-1185">Reference proteome</keyword>
<comment type="caution">
    <text evidence="2">The sequence shown here is derived from an EMBL/GenBank/DDBJ whole genome shotgun (WGS) entry which is preliminary data.</text>
</comment>
<dbReference type="RefSeq" id="WP_344144737.1">
    <property type="nucleotide sequence ID" value="NZ_BAAAQI010000011.1"/>
</dbReference>
<feature type="transmembrane region" description="Helical" evidence="1">
    <location>
        <begin position="125"/>
        <end position="142"/>
    </location>
</feature>
<gene>
    <name evidence="2" type="ORF">ACFPCZ_16030</name>
</gene>
<feature type="transmembrane region" description="Helical" evidence="1">
    <location>
        <begin position="98"/>
        <end position="118"/>
    </location>
</feature>
<reference evidence="3" key="1">
    <citation type="journal article" date="2019" name="Int. J. Syst. Evol. Microbiol.">
        <title>The Global Catalogue of Microorganisms (GCM) 10K type strain sequencing project: providing services to taxonomists for standard genome sequencing and annotation.</title>
        <authorList>
            <consortium name="The Broad Institute Genomics Platform"/>
            <consortium name="The Broad Institute Genome Sequencing Center for Infectious Disease"/>
            <person name="Wu L."/>
            <person name="Ma J."/>
        </authorList>
    </citation>
    <scope>NUCLEOTIDE SEQUENCE [LARGE SCALE GENOMIC DNA]</scope>
    <source>
        <strain evidence="3">CGMCC 4.7304</strain>
    </source>
</reference>
<evidence type="ECO:0000256" key="1">
    <source>
        <dbReference type="SAM" id="Phobius"/>
    </source>
</evidence>
<feature type="transmembrane region" description="Helical" evidence="1">
    <location>
        <begin position="37"/>
        <end position="54"/>
    </location>
</feature>
<dbReference type="EMBL" id="JBHSIY010000013">
    <property type="protein sequence ID" value="MFC4868146.1"/>
    <property type="molecule type" value="Genomic_DNA"/>
</dbReference>
<evidence type="ECO:0000313" key="2">
    <source>
        <dbReference type="EMBL" id="MFC4868146.1"/>
    </source>
</evidence>
<dbReference type="Proteomes" id="UP001595858">
    <property type="component" value="Unassembled WGS sequence"/>
</dbReference>
<evidence type="ECO:0008006" key="4">
    <source>
        <dbReference type="Google" id="ProtNLM"/>
    </source>
</evidence>
<protein>
    <recommendedName>
        <fullName evidence="4">DoxX family protein</fullName>
    </recommendedName>
</protein>
<evidence type="ECO:0000313" key="3">
    <source>
        <dbReference type="Proteomes" id="UP001595858"/>
    </source>
</evidence>
<sequence length="191" mass="20328">MTSQNIDRPPARRPAPIADRADHRARHVLDSRSARRVFAAVRLAIGWTFLWAFLDKLLGLGFATPADGAWAAGGSPTQGFLAEATAGPLAGFYQSFAGAAWADWLFMAGLLGIGLAFLLGVGMRIGAAAGTLMLVLMWSAVLPPENNPFMDDHLIMALTMVGLALINAGDTAGLGRRWAGLSLVRRYPALR</sequence>